<dbReference type="InterPro" id="IPR002491">
    <property type="entry name" value="ABC_transptr_periplasmic_BD"/>
</dbReference>
<evidence type="ECO:0000256" key="4">
    <source>
        <dbReference type="ARBA" id="ARBA00022729"/>
    </source>
</evidence>
<dbReference type="SUPFAM" id="SSF53807">
    <property type="entry name" value="Helical backbone' metal receptor"/>
    <property type="match status" value="1"/>
</dbReference>
<keyword evidence="5" id="KW-0564">Palmitate</keyword>
<feature type="domain" description="Fe/B12 periplasmic-binding" evidence="8">
    <location>
        <begin position="73"/>
        <end position="336"/>
    </location>
</feature>
<keyword evidence="4" id="KW-0732">Signal</keyword>
<dbReference type="OrthoDB" id="9793175at2"/>
<dbReference type="GO" id="GO:1901678">
    <property type="term" value="P:iron coordination entity transport"/>
    <property type="evidence" value="ECO:0007669"/>
    <property type="project" value="UniProtKB-ARBA"/>
</dbReference>
<reference evidence="9 10" key="1">
    <citation type="submission" date="2016-01" db="EMBL/GenBank/DDBJ databases">
        <title>Investigation of taxonomic status of Bacillus aminovorans.</title>
        <authorList>
            <person name="Verma A."/>
            <person name="Pal Y."/>
            <person name="Krishnamurthi S."/>
        </authorList>
    </citation>
    <scope>NUCLEOTIDE SEQUENCE [LARGE SCALE GENOMIC DNA]</scope>
    <source>
        <strain evidence="9 10">DSM 4337</strain>
    </source>
</reference>
<dbReference type="PANTHER" id="PTHR30532">
    <property type="entry name" value="IRON III DICITRATE-BINDING PERIPLASMIC PROTEIN"/>
    <property type="match status" value="1"/>
</dbReference>
<feature type="region of interest" description="Disordered" evidence="7">
    <location>
        <begin position="35"/>
        <end position="56"/>
    </location>
</feature>
<dbReference type="Gene3D" id="3.40.50.1980">
    <property type="entry name" value="Nitrogenase molybdenum iron protein domain"/>
    <property type="match status" value="2"/>
</dbReference>
<feature type="compositionally biased region" description="Basic and acidic residues" evidence="7">
    <location>
        <begin position="46"/>
        <end position="56"/>
    </location>
</feature>
<evidence type="ECO:0000313" key="9">
    <source>
        <dbReference type="EMBL" id="OAH56967.1"/>
    </source>
</evidence>
<comment type="similarity">
    <text evidence="2">Belongs to the bacterial solute-binding protein 8 family.</text>
</comment>
<evidence type="ECO:0000256" key="3">
    <source>
        <dbReference type="ARBA" id="ARBA00022448"/>
    </source>
</evidence>
<keyword evidence="6" id="KW-0449">Lipoprotein</keyword>
<comment type="subcellular location">
    <subcellularLocation>
        <location evidence="1">Cell membrane</location>
        <topology evidence="1">Lipid-anchor</topology>
    </subcellularLocation>
</comment>
<dbReference type="PROSITE" id="PS50983">
    <property type="entry name" value="FE_B12_PBP"/>
    <property type="match status" value="1"/>
</dbReference>
<evidence type="ECO:0000256" key="1">
    <source>
        <dbReference type="ARBA" id="ARBA00004193"/>
    </source>
</evidence>
<evidence type="ECO:0000256" key="5">
    <source>
        <dbReference type="ARBA" id="ARBA00023139"/>
    </source>
</evidence>
<evidence type="ECO:0000313" key="10">
    <source>
        <dbReference type="Proteomes" id="UP000077271"/>
    </source>
</evidence>
<keyword evidence="3" id="KW-0813">Transport</keyword>
<dbReference type="CDD" id="cd01146">
    <property type="entry name" value="FhuD"/>
    <property type="match status" value="1"/>
</dbReference>
<dbReference type="Pfam" id="PF01497">
    <property type="entry name" value="Peripla_BP_2"/>
    <property type="match status" value="1"/>
</dbReference>
<dbReference type="AlphaFoldDB" id="A0A177KV20"/>
<name>A0A177KV20_9BACI</name>
<gene>
    <name evidence="9" type="ORF">AWH48_19535</name>
</gene>
<evidence type="ECO:0000256" key="7">
    <source>
        <dbReference type="SAM" id="MobiDB-lite"/>
    </source>
</evidence>
<dbReference type="GO" id="GO:0005886">
    <property type="term" value="C:plasma membrane"/>
    <property type="evidence" value="ECO:0007669"/>
    <property type="project" value="UniProtKB-SubCell"/>
</dbReference>
<evidence type="ECO:0000256" key="6">
    <source>
        <dbReference type="ARBA" id="ARBA00023288"/>
    </source>
</evidence>
<comment type="caution">
    <text evidence="9">The sequence shown here is derived from an EMBL/GenBank/DDBJ whole genome shotgun (WGS) entry which is preliminary data.</text>
</comment>
<sequence length="336" mass="37399">MSGFTYSFARKLSFSLLALILSMLMLLAGCGSQSSKGTSSEGGGEAEPKAETESSREITHAMGTTTIEGTPKKVVTLYQGATDAAVEMGVKPVGVVESWLEQPIYNYLKEDLDGVQIVGQETQPNLEEIAKLEPDLIIASKLRHEEIYEQLSQIAPTVVHETVFDFKGTVEMMGEAMNQEEKANELLSAWDSRVTDFQGKIKEKMGDQWPLHVSVLNFRVDHARIYVTGFAGSILSELGFAGPKNITDKSLDVVKLTDKESISQMNADVFYVFMEDNEAVKKTHDEWTNHPLWKNLDAVKANQVYTVDEIIWNMGGGIRAANLMLDDIYDRFELEK</sequence>
<organism evidence="9 10">
    <name type="scientific">Domibacillus aminovorans</name>
    <dbReference type="NCBI Taxonomy" id="29332"/>
    <lineage>
        <taxon>Bacteria</taxon>
        <taxon>Bacillati</taxon>
        <taxon>Bacillota</taxon>
        <taxon>Bacilli</taxon>
        <taxon>Bacillales</taxon>
        <taxon>Bacillaceae</taxon>
        <taxon>Domibacillus</taxon>
    </lineage>
</organism>
<evidence type="ECO:0000256" key="2">
    <source>
        <dbReference type="ARBA" id="ARBA00008814"/>
    </source>
</evidence>
<dbReference type="FunFam" id="3.40.50.1980:FF:000003">
    <property type="entry name" value="Iron ABC transporter substrate-binding protein"/>
    <property type="match status" value="1"/>
</dbReference>
<evidence type="ECO:0000259" key="8">
    <source>
        <dbReference type="PROSITE" id="PS50983"/>
    </source>
</evidence>
<dbReference type="EMBL" id="LQWZ01000016">
    <property type="protein sequence ID" value="OAH56967.1"/>
    <property type="molecule type" value="Genomic_DNA"/>
</dbReference>
<protein>
    <submittedName>
        <fullName evidence="9">Iron ABC transporter substrate-binding protein</fullName>
    </submittedName>
</protein>
<dbReference type="GO" id="GO:0030288">
    <property type="term" value="C:outer membrane-bounded periplasmic space"/>
    <property type="evidence" value="ECO:0007669"/>
    <property type="project" value="TreeGrafter"/>
</dbReference>
<proteinExistence type="inferred from homology"/>
<dbReference type="InterPro" id="IPR051313">
    <property type="entry name" value="Bact_iron-sidero_bind"/>
</dbReference>
<dbReference type="RefSeq" id="WP_063974856.1">
    <property type="nucleotide sequence ID" value="NZ_LQWZ01000016.1"/>
</dbReference>
<dbReference type="PANTHER" id="PTHR30532:SF21">
    <property type="entry name" value="SIDEROPHORE-BINDING LIPOPROTEIN YFIY-RELATED"/>
    <property type="match status" value="1"/>
</dbReference>
<accession>A0A177KV20</accession>
<dbReference type="Proteomes" id="UP000077271">
    <property type="component" value="Unassembled WGS sequence"/>
</dbReference>